<proteinExistence type="predicted"/>
<feature type="compositionally biased region" description="Low complexity" evidence="1">
    <location>
        <begin position="95"/>
        <end position="106"/>
    </location>
</feature>
<accession>A0A433T796</accession>
<reference evidence="3 4" key="1">
    <citation type="submission" date="2019-01" db="EMBL/GenBank/DDBJ databases">
        <title>A draft genome assembly of the solar-powered sea slug Elysia chlorotica.</title>
        <authorList>
            <person name="Cai H."/>
            <person name="Li Q."/>
            <person name="Fang X."/>
            <person name="Li J."/>
            <person name="Curtis N.E."/>
            <person name="Altenburger A."/>
            <person name="Shibata T."/>
            <person name="Feng M."/>
            <person name="Maeda T."/>
            <person name="Schwartz J.A."/>
            <person name="Shigenobu S."/>
            <person name="Lundholm N."/>
            <person name="Nishiyama T."/>
            <person name="Yang H."/>
            <person name="Hasebe M."/>
            <person name="Li S."/>
            <person name="Pierce S.K."/>
            <person name="Wang J."/>
        </authorList>
    </citation>
    <scope>NUCLEOTIDE SEQUENCE [LARGE SCALE GENOMIC DNA]</scope>
    <source>
        <strain evidence="3">EC2010</strain>
        <tissue evidence="3">Whole organism of an adult</tissue>
    </source>
</reference>
<keyword evidence="4" id="KW-1185">Reference proteome</keyword>
<keyword evidence="2" id="KW-0472">Membrane</keyword>
<feature type="transmembrane region" description="Helical" evidence="2">
    <location>
        <begin position="6"/>
        <end position="28"/>
    </location>
</feature>
<dbReference type="EMBL" id="RQTK01000584">
    <property type="protein sequence ID" value="RUS77398.1"/>
    <property type="molecule type" value="Genomic_DNA"/>
</dbReference>
<dbReference type="OrthoDB" id="6153370at2759"/>
<gene>
    <name evidence="3" type="ORF">EGW08_014844</name>
</gene>
<evidence type="ECO:0000256" key="2">
    <source>
        <dbReference type="SAM" id="Phobius"/>
    </source>
</evidence>
<sequence length="233" mass="25273">MAVVYVGINVFFSMALSAVISLVVLITVQLNKMIKEKVGKLASRDIVTPIDNAAHKGEDEHNGKPAEEVVTKGEKRVKWADIRKRRPSNAGNANLPLTGTSTTSLPADPAPQTPVYLESTSAKTPSPFTWETSKGKVRNRQSRAKSASRVVPVTTASPANTGVDRDPNQWAAISPWSVEDRRADYREGSKTSLNDGVVTPSSCHVDVPFPTDQAQPNPKTSAFATDMKAYDIW</sequence>
<evidence type="ECO:0000256" key="1">
    <source>
        <dbReference type="SAM" id="MobiDB-lite"/>
    </source>
</evidence>
<feature type="region of interest" description="Disordered" evidence="1">
    <location>
        <begin position="78"/>
        <end position="147"/>
    </location>
</feature>
<evidence type="ECO:0000313" key="4">
    <source>
        <dbReference type="Proteomes" id="UP000271974"/>
    </source>
</evidence>
<dbReference type="Proteomes" id="UP000271974">
    <property type="component" value="Unassembled WGS sequence"/>
</dbReference>
<organism evidence="3 4">
    <name type="scientific">Elysia chlorotica</name>
    <name type="common">Eastern emerald elysia</name>
    <name type="synonym">Sea slug</name>
    <dbReference type="NCBI Taxonomy" id="188477"/>
    <lineage>
        <taxon>Eukaryota</taxon>
        <taxon>Metazoa</taxon>
        <taxon>Spiralia</taxon>
        <taxon>Lophotrochozoa</taxon>
        <taxon>Mollusca</taxon>
        <taxon>Gastropoda</taxon>
        <taxon>Heterobranchia</taxon>
        <taxon>Euthyneura</taxon>
        <taxon>Panpulmonata</taxon>
        <taxon>Sacoglossa</taxon>
        <taxon>Placobranchoidea</taxon>
        <taxon>Plakobranchidae</taxon>
        <taxon>Elysia</taxon>
    </lineage>
</organism>
<evidence type="ECO:0000313" key="3">
    <source>
        <dbReference type="EMBL" id="RUS77398.1"/>
    </source>
</evidence>
<comment type="caution">
    <text evidence="3">The sequence shown here is derived from an EMBL/GenBank/DDBJ whole genome shotgun (WGS) entry which is preliminary data.</text>
</comment>
<keyword evidence="2" id="KW-1133">Transmembrane helix</keyword>
<name>A0A433T796_ELYCH</name>
<feature type="compositionally biased region" description="Polar residues" evidence="1">
    <location>
        <begin position="118"/>
        <end position="132"/>
    </location>
</feature>
<keyword evidence="2" id="KW-0812">Transmembrane</keyword>
<protein>
    <submittedName>
        <fullName evidence="3">Uncharacterized protein</fullName>
    </submittedName>
</protein>
<dbReference type="AlphaFoldDB" id="A0A433T796"/>